<dbReference type="PIRSF" id="PIRSF029171">
    <property type="entry name" value="Esterase_LipA"/>
    <property type="match status" value="1"/>
</dbReference>
<comment type="caution">
    <text evidence="1">The sequence shown here is derived from an EMBL/GenBank/DDBJ whole genome shotgun (WGS) entry which is preliminary data.</text>
</comment>
<dbReference type="PATRIC" id="fig|82380.11.peg.3039"/>
<dbReference type="Proteomes" id="UP000033640">
    <property type="component" value="Unassembled WGS sequence"/>
</dbReference>
<dbReference type="InterPro" id="IPR005152">
    <property type="entry name" value="Lipase_secreted"/>
</dbReference>
<dbReference type="RefSeq" id="WP_045280281.1">
    <property type="nucleotide sequence ID" value="NZ_JYIW01000026.1"/>
</dbReference>
<evidence type="ECO:0000313" key="2">
    <source>
        <dbReference type="Proteomes" id="UP000033640"/>
    </source>
</evidence>
<dbReference type="PANTHER" id="PTHR34853">
    <property type="match status" value="1"/>
</dbReference>
<dbReference type="GO" id="GO:0016042">
    <property type="term" value="P:lipid catabolic process"/>
    <property type="evidence" value="ECO:0007669"/>
    <property type="project" value="InterPro"/>
</dbReference>
<gene>
    <name evidence="1" type="ORF">RS83_03003</name>
</gene>
<sequence length="417" mass="43933">MISRPTADIWSRTRLFRRVFLGVVIVIALIAGVLAADAIRRYVDGEGDRHTDPAFYRLSSPVPNGDPGDIIRIEDIPSAPLGSAAWRVIYHSRDLQGHDVPVSGVVIVPDLPPPREGRTVVAWGHPTTGAAAKCAPSLGLDPFQYVEGLHELLAEGYAIVATDYPGLGVEAASSYLLGVPESNSVLDAVRAAQQIDGADAGDRVVLWGHSQGGQAVLFAAERAADYAPDLDIIGVAVAAPAADLGELMSDDIVNVSGVTIASYAIPAYETAYQDRYPEGQISAILTPAGTTATPQMAAMCLLSQNSEIHAIADPLIGRYVTSDPATTDPWMTMLAENSAGSQPISVPVFVGQGLADELVKPTATEDYVALLCSQQTDVSFHRYEGVDHGFAAYAALPDMLGWLSAVTSGRSPTSTCP</sequence>
<protein>
    <submittedName>
        <fullName evidence="1">Putative inactive lipase</fullName>
    </submittedName>
</protein>
<dbReference type="OrthoDB" id="9798122at2"/>
<dbReference type="GO" id="GO:0004806">
    <property type="term" value="F:triacylglycerol lipase activity"/>
    <property type="evidence" value="ECO:0007669"/>
    <property type="project" value="InterPro"/>
</dbReference>
<organism evidence="1 2">
    <name type="scientific">Microbacterium oxydans</name>
    <dbReference type="NCBI Taxonomy" id="82380"/>
    <lineage>
        <taxon>Bacteria</taxon>
        <taxon>Bacillati</taxon>
        <taxon>Actinomycetota</taxon>
        <taxon>Actinomycetes</taxon>
        <taxon>Micrococcales</taxon>
        <taxon>Microbacteriaceae</taxon>
        <taxon>Microbacterium</taxon>
    </lineage>
</organism>
<dbReference type="Pfam" id="PF03583">
    <property type="entry name" value="LIP"/>
    <property type="match status" value="1"/>
</dbReference>
<name>A0A0F0L466_9MICO</name>
<dbReference type="Gene3D" id="3.40.50.1820">
    <property type="entry name" value="alpha/beta hydrolase"/>
    <property type="match status" value="2"/>
</dbReference>
<dbReference type="InterPro" id="IPR029058">
    <property type="entry name" value="AB_hydrolase_fold"/>
</dbReference>
<dbReference type="EMBL" id="JYIW01000026">
    <property type="protein sequence ID" value="KJL27943.1"/>
    <property type="molecule type" value="Genomic_DNA"/>
</dbReference>
<reference evidence="1 2" key="1">
    <citation type="submission" date="2015-02" db="EMBL/GenBank/DDBJ databases">
        <title>Draft genome sequences of ten Microbacterium spp. with emphasis on heavy metal contaminated environments.</title>
        <authorList>
            <person name="Corretto E."/>
        </authorList>
    </citation>
    <scope>NUCLEOTIDE SEQUENCE [LARGE SCALE GENOMIC DNA]</scope>
    <source>
        <strain evidence="1 2">BEL4b</strain>
    </source>
</reference>
<proteinExistence type="predicted"/>
<accession>A0A0F0L466</accession>
<dbReference type="AlphaFoldDB" id="A0A0F0L466"/>
<dbReference type="PANTHER" id="PTHR34853:SF1">
    <property type="entry name" value="LIPASE 5"/>
    <property type="match status" value="1"/>
</dbReference>
<dbReference type="SUPFAM" id="SSF53474">
    <property type="entry name" value="alpha/beta-Hydrolases"/>
    <property type="match status" value="1"/>
</dbReference>
<evidence type="ECO:0000313" key="1">
    <source>
        <dbReference type="EMBL" id="KJL27943.1"/>
    </source>
</evidence>